<evidence type="ECO:0000256" key="1">
    <source>
        <dbReference type="SAM" id="Phobius"/>
    </source>
</evidence>
<dbReference type="NCBIfam" id="TIGR03745">
    <property type="entry name" value="conj_TIGR03745"/>
    <property type="match status" value="1"/>
</dbReference>
<keyword evidence="1" id="KW-0812">Transmembrane</keyword>
<sequence length="121" mass="12954">MKKQYQKIKKLATNLLVSLGAFMASTKMSFAALPTMEAPSKGEGSGLYETLKNYAYDGIVFGGLLVSAIAFLKVATAALETFGEVRSGKKSWGEFGMICGVGVILLVVIIWLITKAVDILN</sequence>
<protein>
    <submittedName>
        <fullName evidence="3">TIGR03745 family integrating conjugative element membrane protein</fullName>
    </submittedName>
</protein>
<feature type="chain" id="PRO_5047387471" evidence="2">
    <location>
        <begin position="24"/>
        <end position="121"/>
    </location>
</feature>
<evidence type="ECO:0000256" key="2">
    <source>
        <dbReference type="SAM" id="SignalP"/>
    </source>
</evidence>
<dbReference type="InterPro" id="IPR021356">
    <property type="entry name" value="Integr_conj_element_PFL4702"/>
</dbReference>
<keyword evidence="1" id="KW-0472">Membrane</keyword>
<keyword evidence="4" id="KW-1185">Reference proteome</keyword>
<dbReference type="Pfam" id="PF11190">
    <property type="entry name" value="DUF2976"/>
    <property type="match status" value="1"/>
</dbReference>
<organism evidence="3 4">
    <name type="scientific">Avibacterium endocarditidis</name>
    <dbReference type="NCBI Taxonomy" id="380674"/>
    <lineage>
        <taxon>Bacteria</taxon>
        <taxon>Pseudomonadati</taxon>
        <taxon>Pseudomonadota</taxon>
        <taxon>Gammaproteobacteria</taxon>
        <taxon>Pasteurellales</taxon>
        <taxon>Pasteurellaceae</taxon>
        <taxon>Avibacterium</taxon>
    </lineage>
</organism>
<dbReference type="Proteomes" id="UP000237229">
    <property type="component" value="Unassembled WGS sequence"/>
</dbReference>
<dbReference type="RefSeq" id="WP_103854644.1">
    <property type="nucleotide sequence ID" value="NZ_CBCSDH010000005.1"/>
</dbReference>
<name>A0ABX4ZUH7_9PAST</name>
<feature type="transmembrane region" description="Helical" evidence="1">
    <location>
        <begin position="55"/>
        <end position="74"/>
    </location>
</feature>
<accession>A0ABX4ZUH7</accession>
<feature type="signal peptide" evidence="2">
    <location>
        <begin position="1"/>
        <end position="23"/>
    </location>
</feature>
<gene>
    <name evidence="3" type="ORF">C3Z13_00465</name>
</gene>
<evidence type="ECO:0000313" key="4">
    <source>
        <dbReference type="Proteomes" id="UP000237229"/>
    </source>
</evidence>
<comment type="caution">
    <text evidence="3">The sequence shown here is derived from an EMBL/GenBank/DDBJ whole genome shotgun (WGS) entry which is preliminary data.</text>
</comment>
<dbReference type="EMBL" id="PQVI01000003">
    <property type="protein sequence ID" value="POY43188.1"/>
    <property type="molecule type" value="Genomic_DNA"/>
</dbReference>
<evidence type="ECO:0000313" key="3">
    <source>
        <dbReference type="EMBL" id="POY43188.1"/>
    </source>
</evidence>
<proteinExistence type="predicted"/>
<reference evidence="3 4" key="1">
    <citation type="submission" date="2018-02" db="EMBL/GenBank/DDBJ databases">
        <title>Classification genera of Pasteurellaceae by whole genome sequence comparison.</title>
        <authorList>
            <person name="Christensen H."/>
        </authorList>
    </citation>
    <scope>NUCLEOTIDE SEQUENCE [LARGE SCALE GENOMIC DNA]</scope>
    <source>
        <strain evidence="3 4">20186H4H1</strain>
    </source>
</reference>
<feature type="transmembrane region" description="Helical" evidence="1">
    <location>
        <begin position="95"/>
        <end position="114"/>
    </location>
</feature>
<keyword evidence="2" id="KW-0732">Signal</keyword>
<keyword evidence="1" id="KW-1133">Transmembrane helix</keyword>